<keyword evidence="7" id="KW-1185">Reference proteome</keyword>
<dbReference type="OrthoDB" id="7832001at2759"/>
<evidence type="ECO:0000256" key="2">
    <source>
        <dbReference type="ARBA" id="ARBA00022670"/>
    </source>
</evidence>
<dbReference type="InterPro" id="IPR011650">
    <property type="entry name" value="Peptidase_M20_dimer"/>
</dbReference>
<dbReference type="PANTHER" id="PTHR43270">
    <property type="entry name" value="BETA-ALA-HIS DIPEPTIDASE"/>
    <property type="match status" value="1"/>
</dbReference>
<dbReference type="InterPro" id="IPR002933">
    <property type="entry name" value="Peptidase_M20"/>
</dbReference>
<feature type="domain" description="Peptidase M20 dimerisation" evidence="5">
    <location>
        <begin position="216"/>
        <end position="370"/>
    </location>
</feature>
<proteinExistence type="inferred from homology"/>
<dbReference type="CDD" id="cd05676">
    <property type="entry name" value="M20_dipept_like_CNDP"/>
    <property type="match status" value="1"/>
</dbReference>
<evidence type="ECO:0000256" key="4">
    <source>
        <dbReference type="ARBA" id="ARBA00022801"/>
    </source>
</evidence>
<evidence type="ECO:0000313" key="6">
    <source>
        <dbReference type="EMBL" id="THV07038.1"/>
    </source>
</evidence>
<dbReference type="Pfam" id="PF01546">
    <property type="entry name" value="Peptidase_M20"/>
    <property type="match status" value="1"/>
</dbReference>
<dbReference type="Gene3D" id="3.30.70.360">
    <property type="match status" value="1"/>
</dbReference>
<keyword evidence="3" id="KW-0479">Metal-binding</keyword>
<evidence type="ECO:0000256" key="3">
    <source>
        <dbReference type="ARBA" id="ARBA00022723"/>
    </source>
</evidence>
<dbReference type="GO" id="GO:0006508">
    <property type="term" value="P:proteolysis"/>
    <property type="evidence" value="ECO:0007669"/>
    <property type="project" value="UniProtKB-KW"/>
</dbReference>
<evidence type="ECO:0000256" key="1">
    <source>
        <dbReference type="ARBA" id="ARBA00006247"/>
    </source>
</evidence>
<dbReference type="SUPFAM" id="SSF53187">
    <property type="entry name" value="Zn-dependent exopeptidases"/>
    <property type="match status" value="1"/>
</dbReference>
<dbReference type="InterPro" id="IPR051458">
    <property type="entry name" value="Cyt/Met_Dipeptidase"/>
</dbReference>
<gene>
    <name evidence="6" type="ORF">K435DRAFT_788816</name>
</gene>
<sequence length="489" mass="53417">MPAPKEFLDFVDKNADKFIQRLSEAVSYQSVSGNPDHRQDVINMSKWMNSQLRGVGIDTQLVELGNQKDQDGNDMGIPLPPVVLGRIGNDTNKKTVLVYGHLDVQPAAKSDGWSTDDPFKLEIFDNGQLVGRGATDDKGPVLGWLNVLQYHYEANKLGDLPVNLRFCFEAMEESGSQGLDNVVKKEFQSGGWFHGTDCVSISDNYWLNTRTPAITYGLRGIAYYKVTVEGPAKDLHSGMFGRMVHEPMTDLIKIMSALVNVDGSIPVPLIDSLVPPPTEQEADEYKKLDYTVQDLDESVGASIGLSDDKVKLLMGRMRECSLSLHGIEGASSGPETATVIPAKVTGKFSIRLVPPLTPDEATKRITEYVQYVFDNLGTKNKMNCRMIDGGLPWVANTSHWSYVAAKAATEAVWKKTPDMTREGGSIPVALTFADALGNNDGVLLLPMGRGDDGAHSTNEKIDRSNFIEGTKLLGTYLYEIPAAAAAAKN</sequence>
<dbReference type="Pfam" id="PF07687">
    <property type="entry name" value="M20_dimer"/>
    <property type="match status" value="1"/>
</dbReference>
<keyword evidence="2" id="KW-0645">Protease</keyword>
<dbReference type="AlphaFoldDB" id="A0A4S8MUX1"/>
<dbReference type="GO" id="GO:0046872">
    <property type="term" value="F:metal ion binding"/>
    <property type="evidence" value="ECO:0007669"/>
    <property type="project" value="UniProtKB-KW"/>
</dbReference>
<name>A0A4S8MUX1_DENBC</name>
<dbReference type="Gene3D" id="3.40.630.10">
    <property type="entry name" value="Zn peptidases"/>
    <property type="match status" value="1"/>
</dbReference>
<protein>
    <submittedName>
        <fullName evidence="6">Zn-dependent exopeptidase</fullName>
    </submittedName>
</protein>
<evidence type="ECO:0000259" key="5">
    <source>
        <dbReference type="Pfam" id="PF07687"/>
    </source>
</evidence>
<dbReference type="EMBL" id="ML179039">
    <property type="protein sequence ID" value="THV07038.1"/>
    <property type="molecule type" value="Genomic_DNA"/>
</dbReference>
<comment type="similarity">
    <text evidence="1">Belongs to the peptidase M20A family.</text>
</comment>
<dbReference type="Proteomes" id="UP000297245">
    <property type="component" value="Unassembled WGS sequence"/>
</dbReference>
<organism evidence="6 7">
    <name type="scientific">Dendrothele bispora (strain CBS 962.96)</name>
    <dbReference type="NCBI Taxonomy" id="1314807"/>
    <lineage>
        <taxon>Eukaryota</taxon>
        <taxon>Fungi</taxon>
        <taxon>Dikarya</taxon>
        <taxon>Basidiomycota</taxon>
        <taxon>Agaricomycotina</taxon>
        <taxon>Agaricomycetes</taxon>
        <taxon>Agaricomycetidae</taxon>
        <taxon>Agaricales</taxon>
        <taxon>Agaricales incertae sedis</taxon>
        <taxon>Dendrothele</taxon>
    </lineage>
</organism>
<keyword evidence="4" id="KW-0378">Hydrolase</keyword>
<reference evidence="6 7" key="1">
    <citation type="journal article" date="2019" name="Nat. Ecol. Evol.">
        <title>Megaphylogeny resolves global patterns of mushroom evolution.</title>
        <authorList>
            <person name="Varga T."/>
            <person name="Krizsan K."/>
            <person name="Foldi C."/>
            <person name="Dima B."/>
            <person name="Sanchez-Garcia M."/>
            <person name="Sanchez-Ramirez S."/>
            <person name="Szollosi G.J."/>
            <person name="Szarkandi J.G."/>
            <person name="Papp V."/>
            <person name="Albert L."/>
            <person name="Andreopoulos W."/>
            <person name="Angelini C."/>
            <person name="Antonin V."/>
            <person name="Barry K.W."/>
            <person name="Bougher N.L."/>
            <person name="Buchanan P."/>
            <person name="Buyck B."/>
            <person name="Bense V."/>
            <person name="Catcheside P."/>
            <person name="Chovatia M."/>
            <person name="Cooper J."/>
            <person name="Damon W."/>
            <person name="Desjardin D."/>
            <person name="Finy P."/>
            <person name="Geml J."/>
            <person name="Haridas S."/>
            <person name="Hughes K."/>
            <person name="Justo A."/>
            <person name="Karasinski D."/>
            <person name="Kautmanova I."/>
            <person name="Kiss B."/>
            <person name="Kocsube S."/>
            <person name="Kotiranta H."/>
            <person name="LaButti K.M."/>
            <person name="Lechner B.E."/>
            <person name="Liimatainen K."/>
            <person name="Lipzen A."/>
            <person name="Lukacs Z."/>
            <person name="Mihaltcheva S."/>
            <person name="Morgado L.N."/>
            <person name="Niskanen T."/>
            <person name="Noordeloos M.E."/>
            <person name="Ohm R.A."/>
            <person name="Ortiz-Santana B."/>
            <person name="Ovrebo C."/>
            <person name="Racz N."/>
            <person name="Riley R."/>
            <person name="Savchenko A."/>
            <person name="Shiryaev A."/>
            <person name="Soop K."/>
            <person name="Spirin V."/>
            <person name="Szebenyi C."/>
            <person name="Tomsovsky M."/>
            <person name="Tulloss R.E."/>
            <person name="Uehling J."/>
            <person name="Grigoriev I.V."/>
            <person name="Vagvolgyi C."/>
            <person name="Papp T."/>
            <person name="Martin F.M."/>
            <person name="Miettinen O."/>
            <person name="Hibbett D.S."/>
            <person name="Nagy L.G."/>
        </authorList>
    </citation>
    <scope>NUCLEOTIDE SEQUENCE [LARGE SCALE GENOMIC DNA]</scope>
    <source>
        <strain evidence="6 7">CBS 962.96</strain>
    </source>
</reference>
<accession>A0A4S8MUX1</accession>
<dbReference type="PANTHER" id="PTHR43270:SF4">
    <property type="entry name" value="CARNOSINE DIPEPTIDASE 2, ISOFORM A"/>
    <property type="match status" value="1"/>
</dbReference>
<evidence type="ECO:0000313" key="7">
    <source>
        <dbReference type="Proteomes" id="UP000297245"/>
    </source>
</evidence>
<dbReference type="GO" id="GO:0008233">
    <property type="term" value="F:peptidase activity"/>
    <property type="evidence" value="ECO:0007669"/>
    <property type="project" value="UniProtKB-KW"/>
</dbReference>